<proteinExistence type="predicted"/>
<sequence>MLAFPLLYSTLDFFSLGLGTLLRKDSTFGKPPLTTFYISCYLTAIVEESKCLLIPPFNGWLNWLIMIALASPAAQTDQTL</sequence>
<comment type="caution">
    <text evidence="1">The sequence shown here is derived from an EMBL/GenBank/DDBJ whole genome shotgun (WGS) entry which is preliminary data.</text>
</comment>
<dbReference type="Proteomes" id="UP000824219">
    <property type="component" value="Linkage Group LG27"/>
</dbReference>
<gene>
    <name evidence="1" type="ORF">KOW79_021258</name>
</gene>
<evidence type="ECO:0000313" key="2">
    <source>
        <dbReference type="Proteomes" id="UP000824219"/>
    </source>
</evidence>
<name>A0A9D3S9B7_9TELE</name>
<keyword evidence="2" id="KW-1185">Reference proteome</keyword>
<accession>A0A9D3S9B7</accession>
<protein>
    <submittedName>
        <fullName evidence="1">Uncharacterized protein</fullName>
    </submittedName>
</protein>
<organism evidence="1 2">
    <name type="scientific">Hemibagrus wyckioides</name>
    <dbReference type="NCBI Taxonomy" id="337641"/>
    <lineage>
        <taxon>Eukaryota</taxon>
        <taxon>Metazoa</taxon>
        <taxon>Chordata</taxon>
        <taxon>Craniata</taxon>
        <taxon>Vertebrata</taxon>
        <taxon>Euteleostomi</taxon>
        <taxon>Actinopterygii</taxon>
        <taxon>Neopterygii</taxon>
        <taxon>Teleostei</taxon>
        <taxon>Ostariophysi</taxon>
        <taxon>Siluriformes</taxon>
        <taxon>Bagridae</taxon>
        <taxon>Hemibagrus</taxon>
    </lineage>
</organism>
<evidence type="ECO:0000313" key="1">
    <source>
        <dbReference type="EMBL" id="KAG7315170.1"/>
    </source>
</evidence>
<dbReference type="EMBL" id="JAHKSW010000027">
    <property type="protein sequence ID" value="KAG7315170.1"/>
    <property type="molecule type" value="Genomic_DNA"/>
</dbReference>
<reference evidence="1 2" key="1">
    <citation type="submission" date="2021-06" db="EMBL/GenBank/DDBJ databases">
        <title>Chromosome-level genome assembly of the red-tail catfish (Hemibagrus wyckioides).</title>
        <authorList>
            <person name="Shao F."/>
        </authorList>
    </citation>
    <scope>NUCLEOTIDE SEQUENCE [LARGE SCALE GENOMIC DNA]</scope>
    <source>
        <strain evidence="1">EC202008001</strain>
        <tissue evidence="1">Blood</tissue>
    </source>
</reference>
<dbReference type="AlphaFoldDB" id="A0A9D3S9B7"/>